<gene>
    <name evidence="1" type="ORF">RHABOEDO_000369</name>
</gene>
<accession>A0ABX8UZA3</accession>
<protein>
    <submittedName>
        <fullName evidence="1">Uncharacterized protein</fullName>
    </submittedName>
</protein>
<organism evidence="1 2">
    <name type="scientific">Candidatus Rhabdochlamydia oedothoracis</name>
    <dbReference type="NCBI Taxonomy" id="2720720"/>
    <lineage>
        <taxon>Bacteria</taxon>
        <taxon>Pseudomonadati</taxon>
        <taxon>Chlamydiota</taxon>
        <taxon>Chlamydiia</taxon>
        <taxon>Parachlamydiales</taxon>
        <taxon>Candidatus Rhabdochlamydiaceae</taxon>
        <taxon>Candidatus Rhabdochlamydia</taxon>
    </lineage>
</organism>
<evidence type="ECO:0000313" key="1">
    <source>
        <dbReference type="EMBL" id="QYF48246.1"/>
    </source>
</evidence>
<name>A0ABX8UZA3_9BACT</name>
<sequence length="118" mass="13706">MAVCYALFSSRFILIKFINSNQGLDFITSEIGFKLVRTEPVLHLINQHMRISRLGTQQELLNILNRKLEHSAAQELFHAVPSNPPFPLFSITEKIKFWKLLEEKAIDSISFHLRPFQP</sequence>
<keyword evidence="2" id="KW-1185">Reference proteome</keyword>
<reference evidence="1 2" key="1">
    <citation type="journal article" date="2022" name="bioRxiv">
        <title>Ecology and evolution of chlamydial symbionts of arthropods.</title>
        <authorList>
            <person name="Halter T."/>
            <person name="Koestlbacher S."/>
            <person name="Collingro A."/>
            <person name="Sixt B.S."/>
            <person name="Toenshoff E.R."/>
            <person name="Hendrickx F."/>
            <person name="Kostanjsek R."/>
            <person name="Horn M."/>
        </authorList>
    </citation>
    <scope>NUCLEOTIDE SEQUENCE [LARGE SCALE GENOMIC DNA]</scope>
    <source>
        <strain evidence="1">W744xW776</strain>
    </source>
</reference>
<proteinExistence type="predicted"/>
<dbReference type="EMBL" id="CP075587">
    <property type="protein sequence ID" value="QYF48246.1"/>
    <property type="molecule type" value="Genomic_DNA"/>
</dbReference>
<evidence type="ECO:0000313" key="2">
    <source>
        <dbReference type="Proteomes" id="UP000826014"/>
    </source>
</evidence>
<dbReference type="Proteomes" id="UP000826014">
    <property type="component" value="Chromosome"/>
</dbReference>